<proteinExistence type="inferred from homology"/>
<evidence type="ECO:0000256" key="1">
    <source>
        <dbReference type="ARBA" id="ARBA00006541"/>
    </source>
</evidence>
<feature type="domain" description="Mannitol dehydrogenase N-terminal" evidence="7">
    <location>
        <begin position="40"/>
        <end position="287"/>
    </location>
</feature>
<organism evidence="9 10">
    <name type="scientific">Mycolicibacterium litorale</name>
    <dbReference type="NCBI Taxonomy" id="758802"/>
    <lineage>
        <taxon>Bacteria</taxon>
        <taxon>Bacillati</taxon>
        <taxon>Actinomycetota</taxon>
        <taxon>Actinomycetes</taxon>
        <taxon>Mycobacteriales</taxon>
        <taxon>Mycobacteriaceae</taxon>
        <taxon>Mycolicibacterium</taxon>
    </lineage>
</organism>
<dbReference type="SUPFAM" id="SSF51735">
    <property type="entry name" value="NAD(P)-binding Rossmann-fold domains"/>
    <property type="match status" value="1"/>
</dbReference>
<dbReference type="GO" id="GO:0019594">
    <property type="term" value="P:mannitol metabolic process"/>
    <property type="evidence" value="ECO:0007669"/>
    <property type="project" value="InterPro"/>
</dbReference>
<feature type="domain" description="Mannitol dehydrogenase C-terminal" evidence="8">
    <location>
        <begin position="296"/>
        <end position="478"/>
    </location>
</feature>
<dbReference type="InterPro" id="IPR013131">
    <property type="entry name" value="Mannitol_DH_N"/>
</dbReference>
<evidence type="ECO:0000256" key="2">
    <source>
        <dbReference type="ARBA" id="ARBA00012939"/>
    </source>
</evidence>
<dbReference type="EMBL" id="AP022586">
    <property type="protein sequence ID" value="BBY18961.1"/>
    <property type="molecule type" value="Genomic_DNA"/>
</dbReference>
<dbReference type="Gene3D" id="3.40.50.720">
    <property type="entry name" value="NAD(P)-binding Rossmann-like Domain"/>
    <property type="match status" value="1"/>
</dbReference>
<evidence type="ECO:0000259" key="8">
    <source>
        <dbReference type="Pfam" id="PF08125"/>
    </source>
</evidence>
<dbReference type="InterPro" id="IPR013328">
    <property type="entry name" value="6PGD_dom2"/>
</dbReference>
<evidence type="ECO:0000313" key="10">
    <source>
        <dbReference type="Proteomes" id="UP000466607"/>
    </source>
</evidence>
<comment type="similarity">
    <text evidence="1">Belongs to the mannitol dehydrogenase family.</text>
</comment>
<evidence type="ECO:0000259" key="7">
    <source>
        <dbReference type="Pfam" id="PF01232"/>
    </source>
</evidence>
<dbReference type="InterPro" id="IPR023027">
    <property type="entry name" value="Mannitol_DH_CS"/>
</dbReference>
<dbReference type="SUPFAM" id="SSF48179">
    <property type="entry name" value="6-phosphogluconate dehydrogenase C-terminal domain-like"/>
    <property type="match status" value="1"/>
</dbReference>
<accession>A0AAD1MWY3</accession>
<dbReference type="InterPro" id="IPR036291">
    <property type="entry name" value="NAD(P)-bd_dom_sf"/>
</dbReference>
<keyword evidence="4" id="KW-0560">Oxidoreductase</keyword>
<gene>
    <name evidence="9" type="primary">uxuB</name>
    <name evidence="9" type="ORF">MLIT_45530</name>
</gene>
<evidence type="ECO:0000313" key="9">
    <source>
        <dbReference type="EMBL" id="BBY18961.1"/>
    </source>
</evidence>
<dbReference type="Gene3D" id="1.10.1040.10">
    <property type="entry name" value="N-(1-d-carboxylethyl)-l-norvaline Dehydrogenase, domain 2"/>
    <property type="match status" value="1"/>
</dbReference>
<dbReference type="RefSeq" id="WP_134057250.1">
    <property type="nucleotide sequence ID" value="NZ_AP022586.1"/>
</dbReference>
<dbReference type="PROSITE" id="PS00974">
    <property type="entry name" value="MANNITOL_DHGENASE"/>
    <property type="match status" value="1"/>
</dbReference>
<evidence type="ECO:0000256" key="3">
    <source>
        <dbReference type="ARBA" id="ARBA00016219"/>
    </source>
</evidence>
<dbReference type="EC" id="1.1.1.17" evidence="2"/>
<dbReference type="Pfam" id="PF08125">
    <property type="entry name" value="Mannitol_dh_C"/>
    <property type="match status" value="1"/>
</dbReference>
<reference evidence="9 10" key="1">
    <citation type="journal article" date="2019" name="Emerg. Microbes Infect.">
        <title>Comprehensive subspecies identification of 175 nontuberculous mycobacteria species based on 7547 genomic profiles.</title>
        <authorList>
            <person name="Matsumoto Y."/>
            <person name="Kinjo T."/>
            <person name="Motooka D."/>
            <person name="Nabeya D."/>
            <person name="Jung N."/>
            <person name="Uechi K."/>
            <person name="Horii T."/>
            <person name="Iida T."/>
            <person name="Fujita J."/>
            <person name="Nakamura S."/>
        </authorList>
    </citation>
    <scope>NUCLEOTIDE SEQUENCE [LARGE SCALE GENOMIC DNA]</scope>
    <source>
        <strain evidence="9 10">JCM 17423</strain>
    </source>
</reference>
<evidence type="ECO:0000256" key="6">
    <source>
        <dbReference type="ARBA" id="ARBA00048615"/>
    </source>
</evidence>
<dbReference type="PANTHER" id="PTHR43362">
    <property type="entry name" value="MANNITOL DEHYDROGENASE DSF1-RELATED"/>
    <property type="match status" value="1"/>
</dbReference>
<comment type="catalytic activity">
    <reaction evidence="6">
        <text>D-mannitol 1-phosphate + NAD(+) = beta-D-fructose 6-phosphate + NADH + H(+)</text>
        <dbReference type="Rhea" id="RHEA:19661"/>
        <dbReference type="ChEBI" id="CHEBI:15378"/>
        <dbReference type="ChEBI" id="CHEBI:57540"/>
        <dbReference type="ChEBI" id="CHEBI:57634"/>
        <dbReference type="ChEBI" id="CHEBI:57945"/>
        <dbReference type="ChEBI" id="CHEBI:61381"/>
        <dbReference type="EC" id="1.1.1.17"/>
    </reaction>
</comment>
<name>A0AAD1MWY3_9MYCO</name>
<dbReference type="GO" id="GO:0008926">
    <property type="term" value="F:mannitol-1-phosphate 5-dehydrogenase activity"/>
    <property type="evidence" value="ECO:0007669"/>
    <property type="project" value="UniProtKB-EC"/>
</dbReference>
<dbReference type="InterPro" id="IPR008927">
    <property type="entry name" value="6-PGluconate_DH-like_C_sf"/>
</dbReference>
<keyword evidence="10" id="KW-1185">Reference proteome</keyword>
<dbReference type="AlphaFoldDB" id="A0AAD1MWY3"/>
<dbReference type="InterPro" id="IPR050988">
    <property type="entry name" value="Mannitol_DH/Oxidoreductase"/>
</dbReference>
<dbReference type="Pfam" id="PF01232">
    <property type="entry name" value="Mannitol_dh"/>
    <property type="match status" value="1"/>
</dbReference>
<dbReference type="PRINTS" id="PR00084">
    <property type="entry name" value="MTLDHDRGNASE"/>
</dbReference>
<dbReference type="Proteomes" id="UP000466607">
    <property type="component" value="Chromosome"/>
</dbReference>
<evidence type="ECO:0000256" key="5">
    <source>
        <dbReference type="ARBA" id="ARBA00023027"/>
    </source>
</evidence>
<dbReference type="PANTHER" id="PTHR43362:SF1">
    <property type="entry name" value="MANNITOL DEHYDROGENASE 2-RELATED"/>
    <property type="match status" value="1"/>
</dbReference>
<evidence type="ECO:0000256" key="4">
    <source>
        <dbReference type="ARBA" id="ARBA00023002"/>
    </source>
</evidence>
<dbReference type="InterPro" id="IPR000669">
    <property type="entry name" value="Mannitol_DH"/>
</dbReference>
<keyword evidence="5" id="KW-0520">NAD</keyword>
<dbReference type="InterPro" id="IPR013118">
    <property type="entry name" value="Mannitol_DH_C"/>
</dbReference>
<protein>
    <recommendedName>
        <fullName evidence="3">Mannitol-1-phosphate 5-dehydrogenase</fullName>
        <ecNumber evidence="2">1.1.1.17</ecNumber>
    </recommendedName>
</protein>
<sequence length="517" mass="56430">MHNVNRLRPNTGVPLRTATLALHSRRVTVPNYDRSALTPAVVHIGVGGFHRAHQASYLDDLARTGASMDWGITGVGLHRPEMKKALAAQDCLYTVVERGPGESNGRVVGSLRRYLYAPDEHAEVTTALADPRTRLVTLTITGDGYHRDALTDEFDADCPAVRHDLQGPGPYLTAWAYLADALALRRRSGLPPFSVMSCDNVPDNGGAARRALVGFTAQRNPPLARWIERNVAFPATMVDRITPKTTPAATAAVAETFGIADRWPVLAEPFRQWVVEDSFCNGRPPLEDVGVDIVADVSPYRLVKTRMLNGSHCALGYLGILLGHETTDVAMRDPRVYRFIEQLMASELSPLLEGVADIDLVDYRLTLLSRLTNPGVPDALSRLAARGSTKMPSYLLPSLRQARSRGLPTALLTLAVAAWFRYLRGYDLTGRPVIVEDERAQQFSTLARLGLSDPRPLLGVREVFGDLGDDPEFVGALECMMRVIDQRGVSAALQTVLAGRHGHRLQEGSDVAIPSSA</sequence>